<accession>A0A4U5P986</accession>
<name>A0A4U5P986_STECR</name>
<evidence type="ECO:0000256" key="7">
    <source>
        <dbReference type="ARBA" id="ARBA00023136"/>
    </source>
</evidence>
<keyword evidence="8" id="KW-1133">Transmembrane helix</keyword>
<dbReference type="STRING" id="34508.A0A4U5P986"/>
<comment type="similarity">
    <text evidence="4">Belongs to the CDIP1/LITAF family.</text>
</comment>
<dbReference type="GO" id="GO:0031902">
    <property type="term" value="C:late endosome membrane"/>
    <property type="evidence" value="ECO:0007669"/>
    <property type="project" value="UniProtKB-SubCell"/>
</dbReference>
<dbReference type="InterPro" id="IPR037519">
    <property type="entry name" value="LITAF_fam"/>
</dbReference>
<keyword evidence="5" id="KW-0479">Metal-binding</keyword>
<keyword evidence="11" id="KW-1185">Reference proteome</keyword>
<dbReference type="GO" id="GO:0008270">
    <property type="term" value="F:zinc ion binding"/>
    <property type="evidence" value="ECO:0007669"/>
    <property type="project" value="TreeGrafter"/>
</dbReference>
<keyword evidence="7 8" id="KW-0472">Membrane</keyword>
<keyword evidence="6" id="KW-0862">Zinc</keyword>
<evidence type="ECO:0000256" key="8">
    <source>
        <dbReference type="SAM" id="Phobius"/>
    </source>
</evidence>
<feature type="transmembrane region" description="Helical" evidence="8">
    <location>
        <begin position="61"/>
        <end position="82"/>
    </location>
</feature>
<feature type="domain" description="LITAF" evidence="9">
    <location>
        <begin position="21"/>
        <end position="108"/>
    </location>
</feature>
<protein>
    <recommendedName>
        <fullName evidence="9">LITAF domain-containing protein</fullName>
    </recommendedName>
</protein>
<reference evidence="10 11" key="2">
    <citation type="journal article" date="2019" name="G3 (Bethesda)">
        <title>Hybrid Assembly of the Genome of the Entomopathogenic Nematode Steinernema carpocapsae Identifies the X-Chromosome.</title>
        <authorList>
            <person name="Serra L."/>
            <person name="Macchietto M."/>
            <person name="Macias-Munoz A."/>
            <person name="McGill C.J."/>
            <person name="Rodriguez I.M."/>
            <person name="Rodriguez B."/>
            <person name="Murad R."/>
            <person name="Mortazavi A."/>
        </authorList>
    </citation>
    <scope>NUCLEOTIDE SEQUENCE [LARGE SCALE GENOMIC DNA]</scope>
    <source>
        <strain evidence="10 11">ALL</strain>
    </source>
</reference>
<dbReference type="OrthoDB" id="4713066at2759"/>
<comment type="subcellular location">
    <subcellularLocation>
        <location evidence="2">Endosome membrane</location>
        <topology evidence="2">Peripheral membrane protein</topology>
    </subcellularLocation>
    <subcellularLocation>
        <location evidence="1">Late endosome membrane</location>
    </subcellularLocation>
    <subcellularLocation>
        <location evidence="3">Lysosome membrane</location>
        <topology evidence="3">Peripheral membrane protein</topology>
        <orientation evidence="3">Cytoplasmic side</orientation>
    </subcellularLocation>
</comment>
<evidence type="ECO:0000313" key="10">
    <source>
        <dbReference type="EMBL" id="TKR92571.1"/>
    </source>
</evidence>
<sequence>MSKLEHSSAIPIPIHRSASHTPSMMVNAKKFLRDRPQTFDCPRCKHHGETEVRFVSGFCSWIGFFVLLILGVFVFPLFFLWVPFCVSTFKDAEHRCENCRTFVGTYRRIGKST</sequence>
<reference evidence="10 11" key="1">
    <citation type="journal article" date="2015" name="Genome Biol.">
        <title>Comparative genomics of Steinernema reveals deeply conserved gene regulatory networks.</title>
        <authorList>
            <person name="Dillman A.R."/>
            <person name="Macchietto M."/>
            <person name="Porter C.F."/>
            <person name="Rogers A."/>
            <person name="Williams B."/>
            <person name="Antoshechkin I."/>
            <person name="Lee M.M."/>
            <person name="Goodwin Z."/>
            <person name="Lu X."/>
            <person name="Lewis E.E."/>
            <person name="Goodrich-Blair H."/>
            <person name="Stock S.P."/>
            <person name="Adams B.J."/>
            <person name="Sternberg P.W."/>
            <person name="Mortazavi A."/>
        </authorList>
    </citation>
    <scope>NUCLEOTIDE SEQUENCE [LARGE SCALE GENOMIC DNA]</scope>
    <source>
        <strain evidence="10 11">ALL</strain>
    </source>
</reference>
<dbReference type="SMART" id="SM00714">
    <property type="entry name" value="LITAF"/>
    <property type="match status" value="1"/>
</dbReference>
<evidence type="ECO:0000256" key="4">
    <source>
        <dbReference type="ARBA" id="ARBA00005975"/>
    </source>
</evidence>
<dbReference type="GO" id="GO:0005765">
    <property type="term" value="C:lysosomal membrane"/>
    <property type="evidence" value="ECO:0007669"/>
    <property type="project" value="UniProtKB-SubCell"/>
</dbReference>
<comment type="caution">
    <text evidence="10">The sequence shown here is derived from an EMBL/GenBank/DDBJ whole genome shotgun (WGS) entry which is preliminary data.</text>
</comment>
<organism evidence="10 11">
    <name type="scientific">Steinernema carpocapsae</name>
    <name type="common">Entomopathogenic nematode</name>
    <dbReference type="NCBI Taxonomy" id="34508"/>
    <lineage>
        <taxon>Eukaryota</taxon>
        <taxon>Metazoa</taxon>
        <taxon>Ecdysozoa</taxon>
        <taxon>Nematoda</taxon>
        <taxon>Chromadorea</taxon>
        <taxon>Rhabditida</taxon>
        <taxon>Tylenchina</taxon>
        <taxon>Panagrolaimomorpha</taxon>
        <taxon>Strongyloidoidea</taxon>
        <taxon>Steinernematidae</taxon>
        <taxon>Steinernema</taxon>
    </lineage>
</organism>
<dbReference type="PANTHER" id="PTHR23292:SF44">
    <property type="entry name" value="LITAF DOMAIN-CONTAINING PROTEIN"/>
    <property type="match status" value="1"/>
</dbReference>
<evidence type="ECO:0000313" key="11">
    <source>
        <dbReference type="Proteomes" id="UP000298663"/>
    </source>
</evidence>
<dbReference type="EMBL" id="AZBU02000002">
    <property type="protein sequence ID" value="TKR92571.1"/>
    <property type="molecule type" value="Genomic_DNA"/>
</dbReference>
<evidence type="ECO:0000256" key="3">
    <source>
        <dbReference type="ARBA" id="ARBA00004630"/>
    </source>
</evidence>
<dbReference type="InterPro" id="IPR006629">
    <property type="entry name" value="LITAF"/>
</dbReference>
<evidence type="ECO:0000259" key="9">
    <source>
        <dbReference type="PROSITE" id="PS51837"/>
    </source>
</evidence>
<dbReference type="PANTHER" id="PTHR23292">
    <property type="entry name" value="LIPOPOLYSACCHARIDE-INDUCED TUMOR NECROSIS FACTOR-ALPHA FACTOR"/>
    <property type="match status" value="1"/>
</dbReference>
<evidence type="ECO:0000256" key="6">
    <source>
        <dbReference type="ARBA" id="ARBA00022833"/>
    </source>
</evidence>
<gene>
    <name evidence="10" type="ORF">L596_007199</name>
</gene>
<dbReference type="Proteomes" id="UP000298663">
    <property type="component" value="Unassembled WGS sequence"/>
</dbReference>
<dbReference type="AlphaFoldDB" id="A0A4U5P986"/>
<keyword evidence="8" id="KW-0812">Transmembrane</keyword>
<evidence type="ECO:0000256" key="2">
    <source>
        <dbReference type="ARBA" id="ARBA00004481"/>
    </source>
</evidence>
<proteinExistence type="inferred from homology"/>
<evidence type="ECO:0000256" key="1">
    <source>
        <dbReference type="ARBA" id="ARBA00004414"/>
    </source>
</evidence>
<evidence type="ECO:0000256" key="5">
    <source>
        <dbReference type="ARBA" id="ARBA00022723"/>
    </source>
</evidence>
<dbReference type="Pfam" id="PF10601">
    <property type="entry name" value="zf-LITAF-like"/>
    <property type="match status" value="1"/>
</dbReference>
<dbReference type="PROSITE" id="PS51837">
    <property type="entry name" value="LITAF"/>
    <property type="match status" value="1"/>
</dbReference>